<evidence type="ECO:0000313" key="2">
    <source>
        <dbReference type="EMBL" id="CAD8428933.1"/>
    </source>
</evidence>
<name>A0A7S0GPL0_MICPS</name>
<dbReference type="EMBL" id="HBEN01000159">
    <property type="protein sequence ID" value="CAD8428933.1"/>
    <property type="molecule type" value="Transcribed_RNA"/>
</dbReference>
<keyword evidence="1" id="KW-0472">Membrane</keyword>
<dbReference type="AlphaFoldDB" id="A0A7S0GPL0"/>
<organism evidence="2">
    <name type="scientific">Micromonas pusilla</name>
    <name type="common">Picoplanktonic green alga</name>
    <name type="synonym">Chromulina pusilla</name>
    <dbReference type="NCBI Taxonomy" id="38833"/>
    <lineage>
        <taxon>Eukaryota</taxon>
        <taxon>Viridiplantae</taxon>
        <taxon>Chlorophyta</taxon>
        <taxon>Mamiellophyceae</taxon>
        <taxon>Mamiellales</taxon>
        <taxon>Mamiellaceae</taxon>
        <taxon>Micromonas</taxon>
    </lineage>
</organism>
<sequence>MTPDPALLFCVFVAWHGLKLGVAGYLYFAYGEEYFSKCGDPEKEAAAEAEHAVVVKGFATGDLSPDSARVAESKLGRLSEDGDPGVRLANRRVAELKKLA</sequence>
<accession>A0A7S0GPL0</accession>
<protein>
    <submittedName>
        <fullName evidence="2">Uncharacterized protein</fullName>
    </submittedName>
</protein>
<proteinExistence type="predicted"/>
<keyword evidence="1" id="KW-0812">Transmembrane</keyword>
<gene>
    <name evidence="2" type="ORF">MSP1401_LOCUS139</name>
</gene>
<keyword evidence="1" id="KW-1133">Transmembrane helix</keyword>
<evidence type="ECO:0000256" key="1">
    <source>
        <dbReference type="SAM" id="Phobius"/>
    </source>
</evidence>
<reference evidence="2" key="1">
    <citation type="submission" date="2021-01" db="EMBL/GenBank/DDBJ databases">
        <authorList>
            <person name="Corre E."/>
            <person name="Pelletier E."/>
            <person name="Niang G."/>
            <person name="Scheremetjew M."/>
            <person name="Finn R."/>
            <person name="Kale V."/>
            <person name="Holt S."/>
            <person name="Cochrane G."/>
            <person name="Meng A."/>
            <person name="Brown T."/>
            <person name="Cohen L."/>
        </authorList>
    </citation>
    <scope>NUCLEOTIDE SEQUENCE</scope>
    <source>
        <strain evidence="2">CCAC1681</strain>
    </source>
</reference>
<feature type="transmembrane region" description="Helical" evidence="1">
    <location>
        <begin position="6"/>
        <end position="28"/>
    </location>
</feature>